<comment type="caution">
    <text evidence="7">The sequence shown here is derived from an EMBL/GenBank/DDBJ whole genome shotgun (WGS) entry which is preliminary data.</text>
</comment>
<evidence type="ECO:0000259" key="5">
    <source>
        <dbReference type="PROSITE" id="PS50061"/>
    </source>
</evidence>
<dbReference type="PROSITE" id="PS50061">
    <property type="entry name" value="ETS_DOMAIN_3"/>
    <property type="match status" value="1"/>
</dbReference>
<dbReference type="PROSITE" id="PS00345">
    <property type="entry name" value="ETS_DOMAIN_1"/>
    <property type="match status" value="1"/>
</dbReference>
<comment type="similarity">
    <text evidence="1 3">Belongs to the ETS family.</text>
</comment>
<dbReference type="GO" id="GO:0043565">
    <property type="term" value="F:sequence-specific DNA binding"/>
    <property type="evidence" value="ECO:0007669"/>
    <property type="project" value="InterPro"/>
</dbReference>
<evidence type="ECO:0000256" key="4">
    <source>
        <dbReference type="SAM" id="MobiDB-lite"/>
    </source>
</evidence>
<evidence type="ECO:0000256" key="3">
    <source>
        <dbReference type="RuleBase" id="RU004019"/>
    </source>
</evidence>
<dbReference type="FunFam" id="1.10.10.10:FF:000097">
    <property type="entry name" value="Protein c-ets-1 isoform 1"/>
    <property type="match status" value="1"/>
</dbReference>
<feature type="domain" description="PNT" evidence="6">
    <location>
        <begin position="25"/>
        <end position="110"/>
    </location>
</feature>
<dbReference type="FunFam" id="1.10.150.50:FF:000014">
    <property type="entry name" value="Protein c-ets-1 isoform 1"/>
    <property type="match status" value="1"/>
</dbReference>
<dbReference type="InterPro" id="IPR013761">
    <property type="entry name" value="SAM/pointed_sf"/>
</dbReference>
<feature type="region of interest" description="Disordered" evidence="4">
    <location>
        <begin position="241"/>
        <end position="296"/>
    </location>
</feature>
<dbReference type="SMART" id="SM00251">
    <property type="entry name" value="SAM_PNT"/>
    <property type="match status" value="1"/>
</dbReference>
<dbReference type="SUPFAM" id="SSF46785">
    <property type="entry name" value="Winged helix' DNA-binding domain"/>
    <property type="match status" value="1"/>
</dbReference>
<dbReference type="InterPro" id="IPR000418">
    <property type="entry name" value="Ets_dom"/>
</dbReference>
<organism evidence="7 8">
    <name type="scientific">Scleropages formosus</name>
    <name type="common">Asian bonytongue</name>
    <name type="synonym">Osteoglossum formosum</name>
    <dbReference type="NCBI Taxonomy" id="113540"/>
    <lineage>
        <taxon>Eukaryota</taxon>
        <taxon>Metazoa</taxon>
        <taxon>Chordata</taxon>
        <taxon>Craniata</taxon>
        <taxon>Vertebrata</taxon>
        <taxon>Euteleostomi</taxon>
        <taxon>Actinopterygii</taxon>
        <taxon>Neopterygii</taxon>
        <taxon>Teleostei</taxon>
        <taxon>Osteoglossocephala</taxon>
        <taxon>Osteoglossomorpha</taxon>
        <taxon>Osteoglossiformes</taxon>
        <taxon>Osteoglossidae</taxon>
        <taxon>Scleropages</taxon>
    </lineage>
</organism>
<evidence type="ECO:0000313" key="7">
    <source>
        <dbReference type="EMBL" id="KPP75124.1"/>
    </source>
</evidence>
<dbReference type="GO" id="GO:0005634">
    <property type="term" value="C:nucleus"/>
    <property type="evidence" value="ECO:0007669"/>
    <property type="project" value="UniProtKB-SubCell"/>
</dbReference>
<comment type="subcellular location">
    <subcellularLocation>
        <location evidence="3">Nucleus</location>
    </subcellularLocation>
</comment>
<feature type="non-terminal residue" evidence="7">
    <location>
        <position position="451"/>
    </location>
</feature>
<dbReference type="PROSITE" id="PS00346">
    <property type="entry name" value="ETS_DOMAIN_2"/>
    <property type="match status" value="1"/>
</dbReference>
<dbReference type="PROSITE" id="PS51433">
    <property type="entry name" value="PNT"/>
    <property type="match status" value="1"/>
</dbReference>
<dbReference type="AlphaFoldDB" id="A0A0P7UL62"/>
<dbReference type="InterPro" id="IPR003118">
    <property type="entry name" value="Pointed_dom"/>
</dbReference>
<dbReference type="STRING" id="113540.ENSSFOP00015035098"/>
<dbReference type="Pfam" id="PF19525">
    <property type="entry name" value="Ets1_N_flank"/>
    <property type="match status" value="1"/>
</dbReference>
<dbReference type="InterPro" id="IPR045688">
    <property type="entry name" value="Ets1_N_flank"/>
</dbReference>
<evidence type="ECO:0000259" key="6">
    <source>
        <dbReference type="PROSITE" id="PS51433"/>
    </source>
</evidence>
<sequence>MHLECADVPLLTPSSKEMMSQALRATFSGFAKEQQRLGIPRDPLQWSESHVASWLLWTVNEFSLRNVDFRQFCMDGATLCALGKERFLDLAPDFVGEILWEHLEMLQRDAKHFPVNDLMSTVQETYYTTDYFVSKYDHATHIKLTFNASNTMHHYSHLIPDYGIEHAQCVPPSEYCEPGLITESYQMLNPISSEDLLSLKYENGHNGVLDPLPGEYLPIKQEVISLDNMCVGRISRGKLGGQDSLESVESTDSAERVPNSWNARSPYSGLQRVPSYDSFDSEDGPPPPSAPRAKGTFKDYVRERTDLSPDKPVIPAAVLAGYTGSGPIQLWQFLLELLTDKSCQAFISWTGDGWEFKLSDPDEVARRWGKRKNKPKMNYEKLSRGLRYYYDKNIIHKTSGKRYVYRFVCDLKSLLGYAPEELHAMLDLGLLPSPGVVIGGMSKETQRTASP</sequence>
<dbReference type="PANTHER" id="PTHR11849:SF209">
    <property type="entry name" value="ETS TRANSLOCATION VARIANT 2"/>
    <property type="match status" value="1"/>
</dbReference>
<accession>A0A0P7UL62</accession>
<keyword evidence="3" id="KW-0539">Nucleus</keyword>
<gene>
    <name evidence="7" type="ORF">Z043_105653</name>
</gene>
<dbReference type="PANTHER" id="PTHR11849">
    <property type="entry name" value="ETS"/>
    <property type="match status" value="1"/>
</dbReference>
<evidence type="ECO:0000256" key="2">
    <source>
        <dbReference type="ARBA" id="ARBA00023125"/>
    </source>
</evidence>
<dbReference type="SMART" id="SM00413">
    <property type="entry name" value="ETS"/>
    <property type="match status" value="1"/>
</dbReference>
<dbReference type="SUPFAM" id="SSF47769">
    <property type="entry name" value="SAM/Pointed domain"/>
    <property type="match status" value="1"/>
</dbReference>
<reference evidence="7 8" key="1">
    <citation type="submission" date="2015-08" db="EMBL/GenBank/DDBJ databases">
        <title>The genome of the Asian arowana (Scleropages formosus).</title>
        <authorList>
            <person name="Tan M.H."/>
            <person name="Gan H.M."/>
            <person name="Croft L.J."/>
            <person name="Austin C.M."/>
        </authorList>
    </citation>
    <scope>NUCLEOTIDE SEQUENCE [LARGE SCALE GENOMIC DNA]</scope>
    <source>
        <strain evidence="7">Aro1</strain>
    </source>
</reference>
<protein>
    <submittedName>
        <fullName evidence="7">Protein C-ets-1-like</fullName>
    </submittedName>
</protein>
<dbReference type="InterPro" id="IPR036390">
    <property type="entry name" value="WH_DNA-bd_sf"/>
</dbReference>
<dbReference type="PRINTS" id="PR00454">
    <property type="entry name" value="ETSDOMAIN"/>
</dbReference>
<keyword evidence="2 3" id="KW-0238">DNA-binding</keyword>
<proteinExistence type="inferred from homology"/>
<dbReference type="Gene3D" id="1.10.10.10">
    <property type="entry name" value="Winged helix-like DNA-binding domain superfamily/Winged helix DNA-binding domain"/>
    <property type="match status" value="1"/>
</dbReference>
<dbReference type="Gene3D" id="1.10.150.50">
    <property type="entry name" value="Transcription Factor, Ets-1"/>
    <property type="match status" value="1"/>
</dbReference>
<dbReference type="Proteomes" id="UP000034805">
    <property type="component" value="Unassembled WGS sequence"/>
</dbReference>
<evidence type="ECO:0000256" key="1">
    <source>
        <dbReference type="ARBA" id="ARBA00005562"/>
    </source>
</evidence>
<dbReference type="InterPro" id="IPR036388">
    <property type="entry name" value="WH-like_DNA-bd_sf"/>
</dbReference>
<dbReference type="GO" id="GO:0000981">
    <property type="term" value="F:DNA-binding transcription factor activity, RNA polymerase II-specific"/>
    <property type="evidence" value="ECO:0007669"/>
    <property type="project" value="TreeGrafter"/>
</dbReference>
<dbReference type="GO" id="GO:0030154">
    <property type="term" value="P:cell differentiation"/>
    <property type="evidence" value="ECO:0007669"/>
    <property type="project" value="TreeGrafter"/>
</dbReference>
<dbReference type="Pfam" id="PF02198">
    <property type="entry name" value="SAM_PNT"/>
    <property type="match status" value="1"/>
</dbReference>
<dbReference type="Pfam" id="PF00178">
    <property type="entry name" value="Ets"/>
    <property type="match status" value="1"/>
</dbReference>
<dbReference type="EMBL" id="JARO02001549">
    <property type="protein sequence ID" value="KPP75124.1"/>
    <property type="molecule type" value="Genomic_DNA"/>
</dbReference>
<dbReference type="InterPro" id="IPR046328">
    <property type="entry name" value="ETS_fam"/>
</dbReference>
<evidence type="ECO:0000313" key="8">
    <source>
        <dbReference type="Proteomes" id="UP000034805"/>
    </source>
</evidence>
<feature type="domain" description="ETS" evidence="5">
    <location>
        <begin position="328"/>
        <end position="408"/>
    </location>
</feature>
<name>A0A0P7UL62_SCLFO</name>